<sequence>MSDFERVLMGRVTLAELQQRGVVLPSEQLEYLRRASGKELLPELLKNVMRVRTWGSSRAGSTRSTGRARCLFERRALLPLQQR</sequence>
<organism evidence="1 2">
    <name type="scientific">Chlamydomonas incerta</name>
    <dbReference type="NCBI Taxonomy" id="51695"/>
    <lineage>
        <taxon>Eukaryota</taxon>
        <taxon>Viridiplantae</taxon>
        <taxon>Chlorophyta</taxon>
        <taxon>core chlorophytes</taxon>
        <taxon>Chlorophyceae</taxon>
        <taxon>CS clade</taxon>
        <taxon>Chlamydomonadales</taxon>
        <taxon>Chlamydomonadaceae</taxon>
        <taxon>Chlamydomonas</taxon>
    </lineage>
</organism>
<proteinExistence type="predicted"/>
<protein>
    <submittedName>
        <fullName evidence="1">Uncharacterized protein</fullName>
    </submittedName>
</protein>
<keyword evidence="2" id="KW-1185">Reference proteome</keyword>
<reference evidence="1" key="1">
    <citation type="journal article" date="2020" name="bioRxiv">
        <title>Comparative genomics of Chlamydomonas.</title>
        <authorList>
            <person name="Craig R.J."/>
            <person name="Hasan A.R."/>
            <person name="Ness R.W."/>
            <person name="Keightley P.D."/>
        </authorList>
    </citation>
    <scope>NUCLEOTIDE SEQUENCE</scope>
    <source>
        <strain evidence="1">SAG 7.73</strain>
    </source>
</reference>
<dbReference type="Proteomes" id="UP000650467">
    <property type="component" value="Unassembled WGS sequence"/>
</dbReference>
<comment type="caution">
    <text evidence="1">The sequence shown here is derived from an EMBL/GenBank/DDBJ whole genome shotgun (WGS) entry which is preliminary data.</text>
</comment>
<gene>
    <name evidence="1" type="ORF">HXX76_010693</name>
</gene>
<dbReference type="OrthoDB" id="543586at2759"/>
<dbReference type="AlphaFoldDB" id="A0A835VXW1"/>
<accession>A0A835VXW1</accession>
<evidence type="ECO:0000313" key="1">
    <source>
        <dbReference type="EMBL" id="KAG2429913.1"/>
    </source>
</evidence>
<dbReference type="EMBL" id="JAEHOC010000029">
    <property type="protein sequence ID" value="KAG2429913.1"/>
    <property type="molecule type" value="Genomic_DNA"/>
</dbReference>
<name>A0A835VXW1_CHLIN</name>
<evidence type="ECO:0000313" key="2">
    <source>
        <dbReference type="Proteomes" id="UP000650467"/>
    </source>
</evidence>